<keyword evidence="3" id="KW-1185">Reference proteome</keyword>
<evidence type="ECO:0000313" key="3">
    <source>
        <dbReference type="Proteomes" id="UP001472677"/>
    </source>
</evidence>
<keyword evidence="1" id="KW-0732">Signal</keyword>
<evidence type="ECO:0000313" key="2">
    <source>
        <dbReference type="EMBL" id="KAK8586912.1"/>
    </source>
</evidence>
<gene>
    <name evidence="2" type="ORF">V6N12_021432</name>
</gene>
<comment type="caution">
    <text evidence="2">The sequence shown here is derived from an EMBL/GenBank/DDBJ whole genome shotgun (WGS) entry which is preliminary data.</text>
</comment>
<protein>
    <recommendedName>
        <fullName evidence="4">Secreted protein</fullName>
    </recommendedName>
</protein>
<dbReference type="EMBL" id="JBBPBM010000004">
    <property type="protein sequence ID" value="KAK8586912.1"/>
    <property type="molecule type" value="Genomic_DNA"/>
</dbReference>
<accession>A0ABR2FRV0</accession>
<feature type="signal peptide" evidence="1">
    <location>
        <begin position="1"/>
        <end position="29"/>
    </location>
</feature>
<evidence type="ECO:0000256" key="1">
    <source>
        <dbReference type="SAM" id="SignalP"/>
    </source>
</evidence>
<organism evidence="2 3">
    <name type="scientific">Hibiscus sabdariffa</name>
    <name type="common">roselle</name>
    <dbReference type="NCBI Taxonomy" id="183260"/>
    <lineage>
        <taxon>Eukaryota</taxon>
        <taxon>Viridiplantae</taxon>
        <taxon>Streptophyta</taxon>
        <taxon>Embryophyta</taxon>
        <taxon>Tracheophyta</taxon>
        <taxon>Spermatophyta</taxon>
        <taxon>Magnoliopsida</taxon>
        <taxon>eudicotyledons</taxon>
        <taxon>Gunneridae</taxon>
        <taxon>Pentapetalae</taxon>
        <taxon>rosids</taxon>
        <taxon>malvids</taxon>
        <taxon>Malvales</taxon>
        <taxon>Malvaceae</taxon>
        <taxon>Malvoideae</taxon>
        <taxon>Hibiscus</taxon>
    </lineage>
</organism>
<feature type="chain" id="PRO_5046773348" description="Secreted protein" evidence="1">
    <location>
        <begin position="30"/>
        <end position="73"/>
    </location>
</feature>
<sequence>MPTAKSTDSVAWILIRTVCFFLVNSIAECWKPPSTEVLPLLKQTLALISGEYIPIIPVLMQTSQHNRQKQENI</sequence>
<name>A0ABR2FRV0_9ROSI</name>
<proteinExistence type="predicted"/>
<evidence type="ECO:0008006" key="4">
    <source>
        <dbReference type="Google" id="ProtNLM"/>
    </source>
</evidence>
<dbReference type="Proteomes" id="UP001472677">
    <property type="component" value="Unassembled WGS sequence"/>
</dbReference>
<reference evidence="2 3" key="1">
    <citation type="journal article" date="2024" name="G3 (Bethesda)">
        <title>Genome assembly of Hibiscus sabdariffa L. provides insights into metabolisms of medicinal natural products.</title>
        <authorList>
            <person name="Kim T."/>
        </authorList>
    </citation>
    <scope>NUCLEOTIDE SEQUENCE [LARGE SCALE GENOMIC DNA]</scope>
    <source>
        <strain evidence="2">TK-2024</strain>
        <tissue evidence="2">Old leaves</tissue>
    </source>
</reference>